<dbReference type="PIRSF" id="PIRSF031051">
    <property type="entry name" value="PyrdxlP_Pase_PHOSPHO2"/>
    <property type="match status" value="1"/>
</dbReference>
<evidence type="ECO:0000256" key="6">
    <source>
        <dbReference type="PIRSR" id="PIRSR031051-2"/>
    </source>
</evidence>
<dbReference type="GO" id="GO:0046872">
    <property type="term" value="F:metal ion binding"/>
    <property type="evidence" value="ECO:0007669"/>
    <property type="project" value="UniProtKB-KW"/>
</dbReference>
<sequence>MAGIVVVFDFDHTIIDCDSDDWVFDQFGVTKLFNQLLSTMSWNTSVDMVMKEIHSQGGTVEEMVEGLKRVPLHPQMITAIKSAHSLGCDLRIVSDANVFFIETILKHYDLLEYFSEIITNPNCVDEQGRFRVLSYNDFAFSDPHMCSLACPPNMCKGKIIERMRDSLAFDEGKKQIIYIGDGKGDFCPSLKMRQGDYVMPRKNYPVWKLICNSLPHIKAEIHEWSSGDDFIGKLLDLINKINVISGDEEMANHIAAKSVLQSPIVTCNHQVVLPHPQALPC</sequence>
<dbReference type="GO" id="GO:0016791">
    <property type="term" value="F:phosphatase activity"/>
    <property type="evidence" value="ECO:0007669"/>
    <property type="project" value="InterPro"/>
</dbReference>
<evidence type="ECO:0000256" key="1">
    <source>
        <dbReference type="ARBA" id="ARBA00001946"/>
    </source>
</evidence>
<evidence type="ECO:0000256" key="5">
    <source>
        <dbReference type="PIRSR" id="PIRSR031051-1"/>
    </source>
</evidence>
<evidence type="ECO:0000256" key="7">
    <source>
        <dbReference type="PIRSR" id="PIRSR031051-3"/>
    </source>
</evidence>
<evidence type="ECO:0000256" key="2">
    <source>
        <dbReference type="ARBA" id="ARBA00022723"/>
    </source>
</evidence>
<feature type="active site" description="Nucleophile" evidence="5">
    <location>
        <position position="9"/>
    </location>
</feature>
<comment type="cofactor">
    <cofactor evidence="1 7">
        <name>Mg(2+)</name>
        <dbReference type="ChEBI" id="CHEBI:18420"/>
    </cofactor>
</comment>
<feature type="binding site" evidence="6">
    <location>
        <position position="95"/>
    </location>
    <ligand>
        <name>substrate</name>
    </ligand>
</feature>
<keyword evidence="2 7" id="KW-0479">Metal-binding</keyword>
<dbReference type="OrthoDB" id="10267182at2759"/>
<evidence type="ECO:0000256" key="4">
    <source>
        <dbReference type="ARBA" id="ARBA00022842"/>
    </source>
</evidence>
<dbReference type="Pfam" id="PF06888">
    <property type="entry name" value="Put_Phosphatase"/>
    <property type="match status" value="1"/>
</dbReference>
<dbReference type="STRING" id="3469.A0A4Y7ITY0"/>
<dbReference type="AlphaFoldDB" id="A0A4Y7ITY0"/>
<dbReference type="NCBIfam" id="TIGR01489">
    <property type="entry name" value="DKMTPPase-SF"/>
    <property type="match status" value="1"/>
</dbReference>
<dbReference type="OMA" id="DHTIIDC"/>
<dbReference type="NCBIfam" id="TIGR01488">
    <property type="entry name" value="HAD-SF-IB"/>
    <property type="match status" value="1"/>
</dbReference>
<gene>
    <name evidence="8" type="ORF">C5167_020021</name>
</gene>
<dbReference type="SUPFAM" id="SSF56784">
    <property type="entry name" value="HAD-like"/>
    <property type="match status" value="1"/>
</dbReference>
<reference evidence="8 9" key="1">
    <citation type="journal article" date="2018" name="Science">
        <title>The opium poppy genome and morphinan production.</title>
        <authorList>
            <person name="Guo L."/>
            <person name="Winzer T."/>
            <person name="Yang X."/>
            <person name="Li Y."/>
            <person name="Ning Z."/>
            <person name="He Z."/>
            <person name="Teodor R."/>
            <person name="Lu Y."/>
            <person name="Bowser T.A."/>
            <person name="Graham I.A."/>
            <person name="Ye K."/>
        </authorList>
    </citation>
    <scope>NUCLEOTIDE SEQUENCE [LARGE SCALE GENOMIC DNA]</scope>
    <source>
        <strain evidence="9">cv. HN1</strain>
        <tissue evidence="8">Leaves</tissue>
    </source>
</reference>
<keyword evidence="4 7" id="KW-0460">Magnesium</keyword>
<dbReference type="InterPro" id="IPR023214">
    <property type="entry name" value="HAD_sf"/>
</dbReference>
<dbReference type="Gramene" id="RZC51596">
    <property type="protein sequence ID" value="RZC51596"/>
    <property type="gene ID" value="C5167_020021"/>
</dbReference>
<keyword evidence="3" id="KW-0378">Hydrolase</keyword>
<accession>A0A4Y7ITY0</accession>
<dbReference type="InterPro" id="IPR036412">
    <property type="entry name" value="HAD-like_sf"/>
</dbReference>
<dbReference type="Gene3D" id="3.40.50.1000">
    <property type="entry name" value="HAD superfamily/HAD-like"/>
    <property type="match status" value="1"/>
</dbReference>
<evidence type="ECO:0000313" key="9">
    <source>
        <dbReference type="Proteomes" id="UP000316621"/>
    </source>
</evidence>
<feature type="binding site" evidence="7">
    <location>
        <position position="9"/>
    </location>
    <ligand>
        <name>Mg(2+)</name>
        <dbReference type="ChEBI" id="CHEBI:18420"/>
    </ligand>
</feature>
<organism evidence="8 9">
    <name type="scientific">Papaver somniferum</name>
    <name type="common">Opium poppy</name>
    <dbReference type="NCBI Taxonomy" id="3469"/>
    <lineage>
        <taxon>Eukaryota</taxon>
        <taxon>Viridiplantae</taxon>
        <taxon>Streptophyta</taxon>
        <taxon>Embryophyta</taxon>
        <taxon>Tracheophyta</taxon>
        <taxon>Spermatophyta</taxon>
        <taxon>Magnoliopsida</taxon>
        <taxon>Ranunculales</taxon>
        <taxon>Papaveraceae</taxon>
        <taxon>Papaveroideae</taxon>
        <taxon>Papaver</taxon>
    </lineage>
</organism>
<dbReference type="Proteomes" id="UP000316621">
    <property type="component" value="Chromosome 2"/>
</dbReference>
<feature type="binding site" evidence="7">
    <location>
        <position position="181"/>
    </location>
    <ligand>
        <name>Mg(2+)</name>
        <dbReference type="ChEBI" id="CHEBI:18420"/>
    </ligand>
</feature>
<proteinExistence type="predicted"/>
<feature type="binding site" evidence="6">
    <location>
        <position position="20"/>
    </location>
    <ligand>
        <name>substrate</name>
    </ligand>
</feature>
<evidence type="ECO:0000313" key="8">
    <source>
        <dbReference type="EMBL" id="RZC51596.1"/>
    </source>
</evidence>
<dbReference type="PANTHER" id="PTHR20889">
    <property type="entry name" value="PHOSPHATASE, ORPHAN 1, 2"/>
    <property type="match status" value="1"/>
</dbReference>
<dbReference type="PANTHER" id="PTHR20889:SF16">
    <property type="entry name" value="INORGANIC PYROPHOSPHATASE 2-LIKE"/>
    <property type="match status" value="1"/>
</dbReference>
<evidence type="ECO:0000256" key="3">
    <source>
        <dbReference type="ARBA" id="ARBA00022801"/>
    </source>
</evidence>
<dbReference type="InterPro" id="IPR006384">
    <property type="entry name" value="HAD_hydro_PyrdxlP_Pase-like"/>
</dbReference>
<protein>
    <submittedName>
        <fullName evidence="8">Uncharacterized protein</fullName>
    </submittedName>
</protein>
<keyword evidence="9" id="KW-1185">Reference proteome</keyword>
<feature type="active site" description="Proton donor" evidence="5">
    <location>
        <position position="11"/>
    </location>
</feature>
<dbReference type="InterPro" id="IPR016965">
    <property type="entry name" value="Pase_PHOSPHO-typ"/>
</dbReference>
<dbReference type="EMBL" id="CM010716">
    <property type="protein sequence ID" value="RZC51596.1"/>
    <property type="molecule type" value="Genomic_DNA"/>
</dbReference>
<name>A0A4Y7ITY0_PAPSO</name>
<feature type="binding site" evidence="7">
    <location>
        <position position="11"/>
    </location>
    <ligand>
        <name>Mg(2+)</name>
        <dbReference type="ChEBI" id="CHEBI:18420"/>
    </ligand>
</feature>